<proteinExistence type="predicted"/>
<evidence type="ECO:0000313" key="2">
    <source>
        <dbReference type="Proteomes" id="UP001282474"/>
    </source>
</evidence>
<gene>
    <name evidence="1" type="ORF">PV383_36345</name>
</gene>
<dbReference type="RefSeq" id="WP_193382917.1">
    <property type="nucleotide sequence ID" value="NZ_JABXWI010000031.1"/>
</dbReference>
<protein>
    <recommendedName>
        <fullName evidence="3">Secreted protein</fullName>
    </recommendedName>
</protein>
<dbReference type="Proteomes" id="UP001282474">
    <property type="component" value="Unassembled WGS sequence"/>
</dbReference>
<name>A0ABU4MZ49_9ACTN</name>
<organism evidence="1 2">
    <name type="scientific">Streptomyces caniscabiei</name>
    <dbReference type="NCBI Taxonomy" id="2746961"/>
    <lineage>
        <taxon>Bacteria</taxon>
        <taxon>Bacillati</taxon>
        <taxon>Actinomycetota</taxon>
        <taxon>Actinomycetes</taxon>
        <taxon>Kitasatosporales</taxon>
        <taxon>Streptomycetaceae</taxon>
        <taxon>Streptomyces</taxon>
    </lineage>
</organism>
<evidence type="ECO:0000313" key="1">
    <source>
        <dbReference type="EMBL" id="MDX3042615.1"/>
    </source>
</evidence>
<sequence>MKVVNVPLAVALAAGLVCAAAEYHRRRALQRTLARERAASRLTAGCLHRDLDAFRARVSVLVARQGAVHGVLDEADLVLDEALATHQARPFGGDFDDVEGGPE</sequence>
<evidence type="ECO:0008006" key="3">
    <source>
        <dbReference type="Google" id="ProtNLM"/>
    </source>
</evidence>
<dbReference type="EMBL" id="JARAWJ010000039">
    <property type="protein sequence ID" value="MDX3042615.1"/>
    <property type="molecule type" value="Genomic_DNA"/>
</dbReference>
<keyword evidence="2" id="KW-1185">Reference proteome</keyword>
<accession>A0ABU4MZ49</accession>
<reference evidence="1 2" key="1">
    <citation type="journal article" date="2023" name="Microb. Genom.">
        <title>Mesoterricola silvestris gen. nov., sp. nov., Mesoterricola sediminis sp. nov., Geothrix oryzae sp. nov., Geothrix edaphica sp. nov., Geothrix rubra sp. nov., and Geothrix limicola sp. nov., six novel members of Acidobacteriota isolated from soils.</title>
        <authorList>
            <person name="Weisberg A.J."/>
            <person name="Pearce E."/>
            <person name="Kramer C.G."/>
            <person name="Chang J.H."/>
            <person name="Clarke C.R."/>
        </authorList>
    </citation>
    <scope>NUCLEOTIDE SEQUENCE [LARGE SCALE GENOMIC DNA]</scope>
    <source>
        <strain evidence="1 2">NE20-4-1</strain>
    </source>
</reference>
<comment type="caution">
    <text evidence="1">The sequence shown here is derived from an EMBL/GenBank/DDBJ whole genome shotgun (WGS) entry which is preliminary data.</text>
</comment>